<keyword evidence="8 12" id="KW-0694">RNA-binding</keyword>
<comment type="catalytic activity">
    <reaction evidence="11 12">
        <text>tRNA(Thr) + L-threonine + ATP = L-threonyl-tRNA(Thr) + AMP + diphosphate + H(+)</text>
        <dbReference type="Rhea" id="RHEA:24624"/>
        <dbReference type="Rhea" id="RHEA-COMP:9670"/>
        <dbReference type="Rhea" id="RHEA-COMP:9704"/>
        <dbReference type="ChEBI" id="CHEBI:15378"/>
        <dbReference type="ChEBI" id="CHEBI:30616"/>
        <dbReference type="ChEBI" id="CHEBI:33019"/>
        <dbReference type="ChEBI" id="CHEBI:57926"/>
        <dbReference type="ChEBI" id="CHEBI:78442"/>
        <dbReference type="ChEBI" id="CHEBI:78534"/>
        <dbReference type="ChEBI" id="CHEBI:456215"/>
        <dbReference type="EC" id="6.1.1.3"/>
    </reaction>
</comment>
<evidence type="ECO:0000256" key="3">
    <source>
        <dbReference type="ARBA" id="ARBA00022598"/>
    </source>
</evidence>
<dbReference type="GO" id="GO:0046872">
    <property type="term" value="F:metal ion binding"/>
    <property type="evidence" value="ECO:0007669"/>
    <property type="project" value="UniProtKB-KW"/>
</dbReference>
<keyword evidence="12" id="KW-0963">Cytoplasm</keyword>
<dbReference type="InterPro" id="IPR012947">
    <property type="entry name" value="tRNA_SAD"/>
</dbReference>
<dbReference type="InterPro" id="IPR006195">
    <property type="entry name" value="aa-tRNA-synth_II"/>
</dbReference>
<feature type="binding site" evidence="12">
    <location>
        <position position="278"/>
    </location>
    <ligand>
        <name>Zn(2+)</name>
        <dbReference type="ChEBI" id="CHEBI:29105"/>
        <note>catalytic</note>
    </ligand>
</feature>
<dbReference type="GO" id="GO:0000049">
    <property type="term" value="F:tRNA binding"/>
    <property type="evidence" value="ECO:0007669"/>
    <property type="project" value="UniProtKB-KW"/>
</dbReference>
<evidence type="ECO:0000256" key="2">
    <source>
        <dbReference type="ARBA" id="ARBA00022555"/>
    </source>
</evidence>
<dbReference type="InterPro" id="IPR045864">
    <property type="entry name" value="aa-tRNA-synth_II/BPL/LPL"/>
</dbReference>
<organism evidence="14 15">
    <name type="scientific">Candidatus Berkelbacteria bacterium RIFCSPLOWO2_01_FULL_50_28</name>
    <dbReference type="NCBI Taxonomy" id="1797471"/>
    <lineage>
        <taxon>Bacteria</taxon>
        <taxon>Candidatus Berkelbacteria</taxon>
    </lineage>
</organism>
<dbReference type="EC" id="6.1.1.3" evidence="12"/>
<keyword evidence="10 12" id="KW-0030">Aminoacyl-tRNA synthetase</keyword>
<evidence type="ECO:0000313" key="15">
    <source>
        <dbReference type="Proteomes" id="UP000177481"/>
    </source>
</evidence>
<dbReference type="NCBIfam" id="TIGR00418">
    <property type="entry name" value="thrS"/>
    <property type="match status" value="1"/>
</dbReference>
<dbReference type="Pfam" id="PF03129">
    <property type="entry name" value="HGTP_anticodon"/>
    <property type="match status" value="1"/>
</dbReference>
<gene>
    <name evidence="12" type="primary">thrS</name>
    <name evidence="14" type="ORF">A3A71_03125</name>
</gene>
<dbReference type="SUPFAM" id="SSF55681">
    <property type="entry name" value="Class II aaRS and biotin synthetases"/>
    <property type="match status" value="1"/>
</dbReference>
<dbReference type="PANTHER" id="PTHR11451">
    <property type="entry name" value="THREONINE-TRNA LIGASE"/>
    <property type="match status" value="1"/>
</dbReference>
<dbReference type="AlphaFoldDB" id="A0A1F5ECC5"/>
<dbReference type="PANTHER" id="PTHR11451:SF44">
    <property type="entry name" value="THREONINE--TRNA LIGASE, CHLOROPLASTIC_MITOCHONDRIAL 2"/>
    <property type="match status" value="1"/>
</dbReference>
<dbReference type="CDD" id="cd00860">
    <property type="entry name" value="ThrRS_anticodon"/>
    <property type="match status" value="1"/>
</dbReference>
<feature type="binding site" evidence="12">
    <location>
        <position position="329"/>
    </location>
    <ligand>
        <name>Zn(2+)</name>
        <dbReference type="ChEBI" id="CHEBI:29105"/>
        <note>catalytic</note>
    </ligand>
</feature>
<dbReference type="GO" id="GO:0006435">
    <property type="term" value="P:threonyl-tRNA aminoacylation"/>
    <property type="evidence" value="ECO:0007669"/>
    <property type="project" value="UniProtKB-UniRule"/>
</dbReference>
<dbReference type="EMBL" id="MEZX01000001">
    <property type="protein sequence ID" value="OGD65057.1"/>
    <property type="molecule type" value="Genomic_DNA"/>
</dbReference>
<keyword evidence="2 12" id="KW-0820">tRNA-binding</keyword>
<evidence type="ECO:0000256" key="1">
    <source>
        <dbReference type="ARBA" id="ARBA00008226"/>
    </source>
</evidence>
<dbReference type="GO" id="GO:0005524">
    <property type="term" value="F:ATP binding"/>
    <property type="evidence" value="ECO:0007669"/>
    <property type="project" value="UniProtKB-UniRule"/>
</dbReference>
<dbReference type="SUPFAM" id="SSF55186">
    <property type="entry name" value="ThrRS/AlaRS common domain"/>
    <property type="match status" value="1"/>
</dbReference>
<comment type="subcellular location">
    <subcellularLocation>
        <location evidence="12">Cytoplasm</location>
    </subcellularLocation>
</comment>
<keyword evidence="7 12" id="KW-0067">ATP-binding</keyword>
<dbReference type="Proteomes" id="UP000177481">
    <property type="component" value="Unassembled WGS sequence"/>
</dbReference>
<dbReference type="Gene3D" id="3.30.980.10">
    <property type="entry name" value="Threonyl-trna Synthetase, Chain A, domain 2"/>
    <property type="match status" value="1"/>
</dbReference>
<dbReference type="SUPFAM" id="SSF52954">
    <property type="entry name" value="Class II aaRS ABD-related"/>
    <property type="match status" value="1"/>
</dbReference>
<evidence type="ECO:0000256" key="7">
    <source>
        <dbReference type="ARBA" id="ARBA00022840"/>
    </source>
</evidence>
<dbReference type="GO" id="GO:0004829">
    <property type="term" value="F:threonine-tRNA ligase activity"/>
    <property type="evidence" value="ECO:0007669"/>
    <property type="project" value="UniProtKB-UniRule"/>
</dbReference>
<reference evidence="14 15" key="1">
    <citation type="journal article" date="2016" name="Nat. Commun.">
        <title>Thousands of microbial genomes shed light on interconnected biogeochemical processes in an aquifer system.</title>
        <authorList>
            <person name="Anantharaman K."/>
            <person name="Brown C.T."/>
            <person name="Hug L.A."/>
            <person name="Sharon I."/>
            <person name="Castelle C.J."/>
            <person name="Probst A.J."/>
            <person name="Thomas B.C."/>
            <person name="Singh A."/>
            <person name="Wilkins M.J."/>
            <person name="Karaoz U."/>
            <person name="Brodie E.L."/>
            <person name="Williams K.H."/>
            <person name="Hubbard S.S."/>
            <person name="Banfield J.F."/>
        </authorList>
    </citation>
    <scope>NUCLEOTIDE SEQUENCE [LARGE SCALE GENOMIC DNA]</scope>
</reference>
<keyword evidence="4 12" id="KW-0479">Metal-binding</keyword>
<dbReference type="InterPro" id="IPR018163">
    <property type="entry name" value="Thr/Ala-tRNA-synth_IIc_edit"/>
</dbReference>
<dbReference type="PRINTS" id="PR01047">
    <property type="entry name" value="TRNASYNTHTHR"/>
</dbReference>
<evidence type="ECO:0000313" key="14">
    <source>
        <dbReference type="EMBL" id="OGD65057.1"/>
    </source>
</evidence>
<feature type="domain" description="Aminoacyl-transfer RNA synthetases class-II family profile" evidence="13">
    <location>
        <begin position="173"/>
        <end position="481"/>
    </location>
</feature>
<dbReference type="SMART" id="SM00863">
    <property type="entry name" value="tRNA_SAD"/>
    <property type="match status" value="1"/>
</dbReference>
<keyword evidence="9 12" id="KW-0648">Protein biosynthesis</keyword>
<dbReference type="InterPro" id="IPR047246">
    <property type="entry name" value="ThrRS_anticodon"/>
</dbReference>
<evidence type="ECO:0000256" key="12">
    <source>
        <dbReference type="HAMAP-Rule" id="MF_00184"/>
    </source>
</evidence>
<dbReference type="STRING" id="1797471.A3A71_03125"/>
<dbReference type="Gene3D" id="3.30.930.10">
    <property type="entry name" value="Bira Bifunctional Protein, Domain 2"/>
    <property type="match status" value="1"/>
</dbReference>
<comment type="similarity">
    <text evidence="1 12">Belongs to the class-II aminoacyl-tRNA synthetase family.</text>
</comment>
<dbReference type="InterPro" id="IPR002314">
    <property type="entry name" value="aa-tRNA-synt_IIb"/>
</dbReference>
<dbReference type="GO" id="GO:0005737">
    <property type="term" value="C:cytoplasm"/>
    <property type="evidence" value="ECO:0007669"/>
    <property type="project" value="UniProtKB-SubCell"/>
</dbReference>
<evidence type="ECO:0000259" key="13">
    <source>
        <dbReference type="PROSITE" id="PS50862"/>
    </source>
</evidence>
<dbReference type="FunFam" id="3.30.930.10:FF:000002">
    <property type="entry name" value="Threonine--tRNA ligase"/>
    <property type="match status" value="1"/>
</dbReference>
<name>A0A1F5ECC5_9BACT</name>
<comment type="subunit">
    <text evidence="12">Homodimer.</text>
</comment>
<evidence type="ECO:0000256" key="5">
    <source>
        <dbReference type="ARBA" id="ARBA00022741"/>
    </source>
</evidence>
<comment type="caution">
    <text evidence="14">The sequence shown here is derived from an EMBL/GenBank/DDBJ whole genome shotgun (WGS) entry which is preliminary data.</text>
</comment>
<comment type="caution">
    <text evidence="12">Lacks conserved residue(s) required for the propagation of feature annotation.</text>
</comment>
<evidence type="ECO:0000256" key="10">
    <source>
        <dbReference type="ARBA" id="ARBA00023146"/>
    </source>
</evidence>
<dbReference type="CDD" id="cd00771">
    <property type="entry name" value="ThrRS_core"/>
    <property type="match status" value="1"/>
</dbReference>
<keyword evidence="3 12" id="KW-0436">Ligase</keyword>
<evidence type="ECO:0000256" key="6">
    <source>
        <dbReference type="ARBA" id="ARBA00022833"/>
    </source>
</evidence>
<dbReference type="InterPro" id="IPR033728">
    <property type="entry name" value="ThrRS_core"/>
</dbReference>
<evidence type="ECO:0000256" key="9">
    <source>
        <dbReference type="ARBA" id="ARBA00022917"/>
    </source>
</evidence>
<dbReference type="Gene3D" id="3.30.54.20">
    <property type="match status" value="1"/>
</dbReference>
<sequence>MGKEEIYEKSDLYKLRHTASHVLAMAAKAWDPKVKLAIGPPIENGFYYDFEFTKPVTDETLYTLDDKMREIIKKDLPVEHKKLPRKEALEGAKSSGQEYKHELMEDLPDAELGFYGIGDFWDLCKGPHAHSTGEIKAFKLTHSAGAYWRGDEHNQMLTRIYGTAFENKKDLEDYLTHLEEAKKRDHKKLGPQLDLFVFSDLVGAGLPLWTPKGTILRNELDNFVWRLRESRGYEKVEIPHIAKKDLYIKSGHWDKFKDNLFLIKTREGHEFAMKPMNCPHHTQIYASRTRSYRDLPVRYANTTMCYRDEQTGELSGLSRTRGFTQDDAHVFCRKSQIEAELSTVWDIVNEFYGEFGFKLSVHLSMSDPKEPEKYLGSRKVWNEAEDVLRHLAKKRNAKVVEDPGEAAFYGPKIDFLAEDSLGRSWQVATIQLDFNMPHNFDLTCINEEGQKEDIVMIHAAIMGSLERFLSILIEHTAGEFPTWLSPVQARVLPISDKFIDYAREVANGLRTGGKRAEVDESNETLGKKIRTAEMEKIPFLLIVGEKEQQHHTVTVRTRHTAEQSTLELDKFLRSF</sequence>
<feature type="binding site" evidence="12">
    <location>
        <position position="458"/>
    </location>
    <ligand>
        <name>Zn(2+)</name>
        <dbReference type="ChEBI" id="CHEBI:29105"/>
        <note>catalytic</note>
    </ligand>
</feature>
<evidence type="ECO:0000256" key="4">
    <source>
        <dbReference type="ARBA" id="ARBA00022723"/>
    </source>
</evidence>
<keyword evidence="6 12" id="KW-0862">Zinc</keyword>
<dbReference type="FunFam" id="3.40.50.800:FF:000001">
    <property type="entry name" value="Threonine--tRNA ligase"/>
    <property type="match status" value="1"/>
</dbReference>
<dbReference type="InterPro" id="IPR036621">
    <property type="entry name" value="Anticodon-bd_dom_sf"/>
</dbReference>
<dbReference type="Pfam" id="PF07973">
    <property type="entry name" value="tRNA_SAD"/>
    <property type="match status" value="1"/>
</dbReference>
<comment type="cofactor">
    <cofactor evidence="12">
        <name>Zn(2+)</name>
        <dbReference type="ChEBI" id="CHEBI:29105"/>
    </cofactor>
    <text evidence="12">Binds 1 zinc ion per subunit.</text>
</comment>
<dbReference type="InterPro" id="IPR002320">
    <property type="entry name" value="Thr-tRNA-ligase_IIa"/>
</dbReference>
<keyword evidence="5 12" id="KW-0547">Nucleotide-binding</keyword>
<dbReference type="PROSITE" id="PS50862">
    <property type="entry name" value="AA_TRNA_LIGASE_II"/>
    <property type="match status" value="1"/>
</dbReference>
<proteinExistence type="inferred from homology"/>
<dbReference type="HAMAP" id="MF_00184">
    <property type="entry name" value="Thr_tRNA_synth"/>
    <property type="match status" value="1"/>
</dbReference>
<protein>
    <recommendedName>
        <fullName evidence="12">Threonine--tRNA ligase</fullName>
        <ecNumber evidence="12">6.1.1.3</ecNumber>
    </recommendedName>
    <alternativeName>
        <fullName evidence="12">Threonyl-tRNA synthetase</fullName>
        <shortName evidence="12">ThrRS</shortName>
    </alternativeName>
</protein>
<dbReference type="Pfam" id="PF00587">
    <property type="entry name" value="tRNA-synt_2b"/>
    <property type="match status" value="1"/>
</dbReference>
<dbReference type="InterPro" id="IPR004154">
    <property type="entry name" value="Anticodon-bd"/>
</dbReference>
<dbReference type="Gene3D" id="3.40.50.800">
    <property type="entry name" value="Anticodon-binding domain"/>
    <property type="match status" value="1"/>
</dbReference>
<evidence type="ECO:0000256" key="8">
    <source>
        <dbReference type="ARBA" id="ARBA00022884"/>
    </source>
</evidence>
<accession>A0A1F5ECC5</accession>
<evidence type="ECO:0000256" key="11">
    <source>
        <dbReference type="ARBA" id="ARBA00049515"/>
    </source>
</evidence>